<dbReference type="InterPro" id="IPR016176">
    <property type="entry name" value="Cbl-dep_enz_cat"/>
</dbReference>
<proteinExistence type="predicted"/>
<evidence type="ECO:0000256" key="3">
    <source>
        <dbReference type="ARBA" id="ARBA00023285"/>
    </source>
</evidence>
<keyword evidence="1" id="KW-0846">Cobalamin</keyword>
<organism evidence="4 5">
    <name type="scientific">Pseudomonas promysalinigenes</name>
    <dbReference type="NCBI Taxonomy" id="485898"/>
    <lineage>
        <taxon>Bacteria</taxon>
        <taxon>Pseudomonadati</taxon>
        <taxon>Pseudomonadota</taxon>
        <taxon>Gammaproteobacteria</taxon>
        <taxon>Pseudomonadales</taxon>
        <taxon>Pseudomonadaceae</taxon>
        <taxon>Pseudomonas</taxon>
    </lineage>
</organism>
<name>A0ABY6AHE9_9PSED</name>
<dbReference type="EMBL" id="CP104557">
    <property type="protein sequence ID" value="UXH38039.1"/>
    <property type="molecule type" value="Genomic_DNA"/>
</dbReference>
<dbReference type="PIRSF" id="PIRSF001495">
    <property type="entry name" value="Met_asp_mut_epsi"/>
    <property type="match status" value="1"/>
</dbReference>
<dbReference type="RefSeq" id="WP_261743506.1">
    <property type="nucleotide sequence ID" value="NZ_CP104557.1"/>
</dbReference>
<keyword evidence="3" id="KW-0170">Cobalt</keyword>
<reference evidence="4" key="1">
    <citation type="submission" date="2022-09" db="EMBL/GenBank/DDBJ databases">
        <title>Complete genome sequence of Pseudomonas promysalinigenes strain RL-WG26, a newly isolated PGPR with the potential for plant salinity stress alleviation.</title>
        <authorList>
            <person name="Ren L."/>
            <person name="Wang G."/>
            <person name="Hu H."/>
        </authorList>
    </citation>
    <scope>NUCLEOTIDE SEQUENCE</scope>
    <source>
        <strain evidence="4">RL-WG26</strain>
    </source>
</reference>
<dbReference type="Gene3D" id="3.20.20.240">
    <property type="entry name" value="Methylmalonyl-CoA mutase"/>
    <property type="match status" value="1"/>
</dbReference>
<dbReference type="InterPro" id="IPR006396">
    <property type="entry name" value="Glu_mut_E"/>
</dbReference>
<evidence type="ECO:0000313" key="4">
    <source>
        <dbReference type="EMBL" id="UXH38039.1"/>
    </source>
</evidence>
<accession>A0ABY6AHE9</accession>
<evidence type="ECO:0000256" key="1">
    <source>
        <dbReference type="ARBA" id="ARBA00022628"/>
    </source>
</evidence>
<evidence type="ECO:0000313" key="5">
    <source>
        <dbReference type="Proteomes" id="UP001064504"/>
    </source>
</evidence>
<sequence>MPPLSSSHFQSFIERARARGQLVVQPRMGFGDITSMRGGLQAVSRHPGALGTITLDSYTRVGDYQGAQRCLNNGSPLNGFPIINHPLDALRNMLNGLHGKDFPIQVRHGTAKPQSIFKRMTAVGLEATEGGPVSYCMPYSRMPLRHAVDAWTQSCQLLAEGCAHGHIESFGGCLLGQLCPPSMLLAVGLLEALFFRQHGIRSVSISYTQGTSVAQDQGALRALRLLAAELLGDIHWHVVVYTYMGVFPKTVHGARRLIADSVTLAKATGCERLIVKTVAEARQIPTIRDNLRALKLASATAARSNPSLEPTSQSYFEEILIETRQLLNAVLNLRGDIGPALVQAFARGLLDIPYCLHPDNGGRTRTLIDGQGALRWASCGRLPLASHNRRMTQVRADQLSQMLYYMVNRYDKPLH</sequence>
<dbReference type="SUPFAM" id="SSF51703">
    <property type="entry name" value="Cobalamin (vitamin B12)-dependent enzymes"/>
    <property type="match status" value="1"/>
</dbReference>
<dbReference type="Pfam" id="PF06368">
    <property type="entry name" value="Met_asp_mut_E"/>
    <property type="match status" value="1"/>
</dbReference>
<dbReference type="Proteomes" id="UP001064504">
    <property type="component" value="Chromosome"/>
</dbReference>
<evidence type="ECO:0000256" key="2">
    <source>
        <dbReference type="ARBA" id="ARBA00023235"/>
    </source>
</evidence>
<keyword evidence="2" id="KW-0413">Isomerase</keyword>
<keyword evidence="5" id="KW-1185">Reference proteome</keyword>
<protein>
    <submittedName>
        <fullName evidence="4">Methylaspartate mutase</fullName>
    </submittedName>
</protein>
<gene>
    <name evidence="4" type="ORF">N5C08_13625</name>
</gene>